<proteinExistence type="predicted"/>
<dbReference type="Proteomes" id="UP000006830">
    <property type="component" value="Chromosome"/>
</dbReference>
<keyword evidence="1" id="KW-0812">Transmembrane</keyword>
<sequence>MFMNPIPNVVLRNMTTSIVTILPAYIVAVVVPNAFITILWFASMILVIIAKTISNYYMRNYRNAYNGL</sequence>
<dbReference type="HOGENOM" id="CLU_181556_0_0_5"/>
<gene>
    <name evidence="2" type="ordered locus">A1C_04015</name>
</gene>
<dbReference type="AlphaFoldDB" id="A8GNV1"/>
<feature type="transmembrane region" description="Helical" evidence="1">
    <location>
        <begin position="20"/>
        <end position="49"/>
    </location>
</feature>
<dbReference type="STRING" id="293614.A1C_04015"/>
<keyword evidence="3" id="KW-1185">Reference proteome</keyword>
<evidence type="ECO:0000313" key="2">
    <source>
        <dbReference type="EMBL" id="ABV75076.1"/>
    </source>
</evidence>
<accession>A8GNV1</accession>
<name>A8GNV1_RICAH</name>
<evidence type="ECO:0000313" key="3">
    <source>
        <dbReference type="Proteomes" id="UP000006830"/>
    </source>
</evidence>
<evidence type="ECO:0000256" key="1">
    <source>
        <dbReference type="SAM" id="Phobius"/>
    </source>
</evidence>
<keyword evidence="1" id="KW-1133">Transmembrane helix</keyword>
<dbReference type="EMBL" id="CP000847">
    <property type="protein sequence ID" value="ABV75076.1"/>
    <property type="molecule type" value="Genomic_DNA"/>
</dbReference>
<protein>
    <submittedName>
        <fullName evidence="2">To amino acid permeases</fullName>
    </submittedName>
</protein>
<keyword evidence="1" id="KW-0472">Membrane</keyword>
<reference evidence="2" key="1">
    <citation type="submission" date="2007-09" db="EMBL/GenBank/DDBJ databases">
        <title>Complete Genome Sequence of Rickettsia akari.</title>
        <authorList>
            <person name="Madan A."/>
            <person name="Fahey J."/>
            <person name="Helton E."/>
            <person name="Ketteman M."/>
            <person name="Madan A."/>
            <person name="Rodrigues S."/>
            <person name="Sanchez A."/>
            <person name="Whiting M."/>
            <person name="Dasch G."/>
            <person name="Eremeeva M."/>
        </authorList>
    </citation>
    <scope>NUCLEOTIDE SEQUENCE</scope>
    <source>
        <strain evidence="2">Hartford</strain>
    </source>
</reference>
<organism evidence="2 3">
    <name type="scientific">Rickettsia akari (strain Hartford)</name>
    <dbReference type="NCBI Taxonomy" id="293614"/>
    <lineage>
        <taxon>Bacteria</taxon>
        <taxon>Pseudomonadati</taxon>
        <taxon>Pseudomonadota</taxon>
        <taxon>Alphaproteobacteria</taxon>
        <taxon>Rickettsiales</taxon>
        <taxon>Rickettsiaceae</taxon>
        <taxon>Rickettsieae</taxon>
        <taxon>Rickettsia</taxon>
        <taxon>spotted fever group</taxon>
    </lineage>
</organism>
<dbReference type="KEGG" id="rak:A1C_04015"/>